<organism evidence="4">
    <name type="scientific">Echinococcus granulosus</name>
    <name type="common">Hydatid tapeworm</name>
    <dbReference type="NCBI Taxonomy" id="6210"/>
    <lineage>
        <taxon>Eukaryota</taxon>
        <taxon>Metazoa</taxon>
        <taxon>Spiralia</taxon>
        <taxon>Lophotrochozoa</taxon>
        <taxon>Platyhelminthes</taxon>
        <taxon>Cestoda</taxon>
        <taxon>Eucestoda</taxon>
        <taxon>Cyclophyllidea</taxon>
        <taxon>Taeniidae</taxon>
        <taxon>Echinococcus</taxon>
        <taxon>Echinococcus granulosus group</taxon>
    </lineage>
</organism>
<feature type="compositionally biased region" description="Polar residues" evidence="3">
    <location>
        <begin position="1"/>
        <end position="17"/>
    </location>
</feature>
<reference evidence="4 5" key="1">
    <citation type="journal article" date="2013" name="Nature">
        <title>The genomes of four tapeworm species reveal adaptations to parasitism.</title>
        <authorList>
            <person name="Tsai I.J."/>
            <person name="Zarowiecki M."/>
            <person name="Holroyd N."/>
            <person name="Garciarrubio A."/>
            <person name="Sanchez-Flores A."/>
            <person name="Brooks K.L."/>
            <person name="Tracey A."/>
            <person name="Bobes R.J."/>
            <person name="Fragoso G."/>
            <person name="Sciutto E."/>
            <person name="Aslett M."/>
            <person name="Beasley H."/>
            <person name="Bennett H.M."/>
            <person name="Cai J."/>
            <person name="Camicia F."/>
            <person name="Clark R."/>
            <person name="Cucher M."/>
            <person name="De Silva N."/>
            <person name="Day T.A."/>
            <person name="Deplazes P."/>
            <person name="Estrada K."/>
            <person name="Fernandez C."/>
            <person name="Holland P.W."/>
            <person name="Hou J."/>
            <person name="Hu S."/>
            <person name="Huckvale T."/>
            <person name="Hung S.S."/>
            <person name="Kamenetzky L."/>
            <person name="Keane J.A."/>
            <person name="Kiss F."/>
            <person name="Koziol U."/>
            <person name="Lambert O."/>
            <person name="Liu K."/>
            <person name="Luo X."/>
            <person name="Luo Y."/>
            <person name="Macchiaroli N."/>
            <person name="Nichol S."/>
            <person name="Paps J."/>
            <person name="Parkinson J."/>
            <person name="Pouchkina-Stantcheva N."/>
            <person name="Riddiford N."/>
            <person name="Rosenzvit M."/>
            <person name="Salinas G."/>
            <person name="Wasmuth J.D."/>
            <person name="Zamanian M."/>
            <person name="Zheng Y."/>
            <person name="Cai X."/>
            <person name="Soberon X."/>
            <person name="Olson P.D."/>
            <person name="Laclette J.P."/>
            <person name="Brehm K."/>
            <person name="Berriman M."/>
            <person name="Garciarrubio A."/>
            <person name="Bobes R.J."/>
            <person name="Fragoso G."/>
            <person name="Sanchez-Flores A."/>
            <person name="Estrada K."/>
            <person name="Cevallos M.A."/>
            <person name="Morett E."/>
            <person name="Gonzalez V."/>
            <person name="Portillo T."/>
            <person name="Ochoa-Leyva A."/>
            <person name="Jose M.V."/>
            <person name="Sciutto E."/>
            <person name="Landa A."/>
            <person name="Jimenez L."/>
            <person name="Valdes V."/>
            <person name="Carrero J.C."/>
            <person name="Larralde C."/>
            <person name="Morales-Montor J."/>
            <person name="Limon-Lason J."/>
            <person name="Soberon X."/>
            <person name="Laclette J.P."/>
        </authorList>
    </citation>
    <scope>NUCLEOTIDE SEQUENCE [LARGE SCALE GENOMIC DNA]</scope>
</reference>
<dbReference type="GO" id="GO:0005634">
    <property type="term" value="C:nucleus"/>
    <property type="evidence" value="ECO:0007669"/>
    <property type="project" value="UniProtKB-SubCell"/>
</dbReference>
<evidence type="ECO:0000256" key="2">
    <source>
        <dbReference type="ARBA" id="ARBA00023242"/>
    </source>
</evidence>
<feature type="compositionally biased region" description="Basic residues" evidence="3">
    <location>
        <begin position="1165"/>
        <end position="1177"/>
    </location>
</feature>
<feature type="compositionally biased region" description="Basic and acidic residues" evidence="3">
    <location>
        <begin position="56"/>
        <end position="67"/>
    </location>
</feature>
<feature type="region of interest" description="Disordered" evidence="3">
    <location>
        <begin position="553"/>
        <end position="574"/>
    </location>
</feature>
<reference evidence="4" key="2">
    <citation type="submission" date="2014-06" db="EMBL/GenBank/DDBJ databases">
        <authorList>
            <person name="Aslett M."/>
        </authorList>
    </citation>
    <scope>NUCLEOTIDE SEQUENCE</scope>
</reference>
<feature type="compositionally biased region" description="Polar residues" evidence="3">
    <location>
        <begin position="111"/>
        <end position="149"/>
    </location>
</feature>
<sequence>MQQNPHENTPPSSPIFSTGTQTTATTVVIPPSSTALPHTFDTKGISDIEPLPESSSLDRRQREEKKMSTITPATTASSSKPEDEEGDSDLDKLLMESPTTTGISVRRHHGTSSLRFGSTHSGYSDSGIFETSSPGSTATHSLARSSTTTSKKKQNIRPVVRDMYSEYTTSTPRSEDAMMVERGKTVLSTISIKLRPTMDASISTDDFYFPLDASVLLPAQSAAPLIMSRATISTPTLPLTTVPFPPSSRSDQQTQTELRPLKTKRKSTKHILLFHPSHYPVKTRVEPVPPHAHGASDQLCAEQTVDLGTSVPAPAGVILVKSTTAATSTAAMEAKPVNQALRETAHGKRKRGEEEEEEEEDMEVPSAAVAIQDPTSAEESADSMEASWYQPHLHLSDKTKRFHKKIRRKYKDAEEDMDIGGEKDSKAEQYVKQKGSGDEKLDFNKGIPKAGINKMEKEGQGEKRVKDQREDITKKDVIEIKEKDIRTPQFDFRIKEHGKYEGNESAERKRNNETTKCKAEADEEQSENRSAKVRKHQKKLKGFNMPQIKIKSKVKTPHEEIKAPMAKKKDVSNEEVKTAEGLKDVGMPVADAHADVDGNVVGGKEKIPSFKVKVPKPHMKVDGKVEAALEMPELSADVPEVSGGLGLPEVDLNLDPDIVPSVAVATPSMKLDAAAVDIDVPKASVELPHVEAKGDISPMEMEVSVPRPEIEVDMAKAKVAVEKELKLPSMRIKAPKFKFGKIGKAKVEGGEVETPQMEVHGEMPRVAHVDVPSVEVGMPEGQVDVGMPKAEVDVEMPGGKVVVEKDIKSPDFHFKMPKMKFGGKVKKPHVEMETPEVEAHVDVPSVEVGMPEGQVDVGMPKAEVVKKPHVEMETPEVGAHVDVPSVEVGMPEGQVDVGMPKAEVDVEMPGGKVVVEKDIKSPDFHFKMPKMKFGGKVKKPHVEMETPEVEAHVDVPSVEVGMPEDQLVAGLRNLGSVSLFCDPRFDEISPSSSVGAGVTGSVPSKPCRQFLDLSNGAVSREKNITVIDDLPGVPSIAFDLPSGKFGLISATPSPNEAEILCEPRFSSEINSSSDMTASELESSSQSGSLPISPRDFYAHSTTPEFKRPSGVETIDEECSGTAERKKSEKNMLDWFRLSWRRTKRRRSGVSTSSGVEDGRSLSNTGRRRPKPLKHKKTTVQNTAVTLITSTPVEDEDLGIQADVVPTTQLSVSSPRSKYQRSEEKNAEPALPMEAEVLWAEQKTAEFPVGFSNTRGSTKTKCKKRSTKPTKPDQPLIKDEPNASTPRLRKSSGSLTSERLQRQTWHHPEVAISPIIDANSRTPPKSPLSPRLDDDISEWFSHAYRSHYADTSPLRKPRPWSTLDFPPQNCTFLNDDHLFPYSITPTKLPSCRWKSDKEYDVPYIDDDALPLDEPEWALGESRRTLTLTSADADFWRTAIAEEERSEASGESGWGSKRHLKKCRSLVPYHFKEKNRVQPSRTPRLVKPPVEGTDQFSKRA</sequence>
<protein>
    <submittedName>
        <fullName evidence="4 6">Protein AHNAK2</fullName>
    </submittedName>
</protein>
<evidence type="ECO:0000313" key="5">
    <source>
        <dbReference type="Proteomes" id="UP000492820"/>
    </source>
</evidence>
<dbReference type="EMBL" id="LK028576">
    <property type="protein sequence ID" value="CDS15213.1"/>
    <property type="molecule type" value="Genomic_DNA"/>
</dbReference>
<feature type="compositionally biased region" description="Low complexity" evidence="3">
    <location>
        <begin position="68"/>
        <end position="79"/>
    </location>
</feature>
<feature type="region of interest" description="Disordered" evidence="3">
    <location>
        <begin position="1"/>
        <end position="156"/>
    </location>
</feature>
<evidence type="ECO:0000256" key="1">
    <source>
        <dbReference type="ARBA" id="ARBA00004123"/>
    </source>
</evidence>
<feature type="region of interest" description="Disordered" evidence="3">
    <location>
        <begin position="341"/>
        <end position="367"/>
    </location>
</feature>
<feature type="compositionally biased region" description="Basic and acidic residues" evidence="3">
    <location>
        <begin position="495"/>
        <end position="530"/>
    </location>
</feature>
<keyword evidence="2" id="KW-0539">Nucleus</keyword>
<comment type="subcellular location">
    <subcellularLocation>
        <location evidence="1">Nucleus</location>
    </subcellularLocation>
</comment>
<dbReference type="PANTHER" id="PTHR23348">
    <property type="entry name" value="PERIAXIN/AHNAK"/>
    <property type="match status" value="1"/>
</dbReference>
<name>A0A068WC44_ECHGR</name>
<evidence type="ECO:0000256" key="3">
    <source>
        <dbReference type="SAM" id="MobiDB-lite"/>
    </source>
</evidence>
<feature type="compositionally biased region" description="Basic and acidic residues" evidence="3">
    <location>
        <begin position="427"/>
        <end position="443"/>
    </location>
</feature>
<gene>
    <name evidence="4" type="ORF">EgrG_000760400</name>
</gene>
<evidence type="ECO:0000313" key="4">
    <source>
        <dbReference type="EMBL" id="CDS15213.1"/>
    </source>
</evidence>
<dbReference type="OrthoDB" id="447516at2759"/>
<feature type="region of interest" description="Disordered" evidence="3">
    <location>
        <begin position="1248"/>
        <end position="1328"/>
    </location>
</feature>
<dbReference type="PANTHER" id="PTHR23348:SF16">
    <property type="entry name" value="LEUCINE RICH REPEAT FAMILY PROTEIN"/>
    <property type="match status" value="1"/>
</dbReference>
<feature type="region of interest" description="Disordered" evidence="3">
    <location>
        <begin position="427"/>
        <end position="446"/>
    </location>
</feature>
<feature type="region of interest" description="Disordered" evidence="3">
    <location>
        <begin position="1208"/>
        <end position="1230"/>
    </location>
</feature>
<feature type="compositionally biased region" description="Basic and acidic residues" evidence="3">
    <location>
        <begin position="556"/>
        <end position="574"/>
    </location>
</feature>
<accession>A0A068WC44</accession>
<feature type="region of interest" description="Disordered" evidence="3">
    <location>
        <begin position="1145"/>
        <end position="1177"/>
    </location>
</feature>
<dbReference type="GO" id="GO:0043484">
    <property type="term" value="P:regulation of RNA splicing"/>
    <property type="evidence" value="ECO:0007669"/>
    <property type="project" value="TreeGrafter"/>
</dbReference>
<evidence type="ECO:0000313" key="6">
    <source>
        <dbReference type="WBParaSite" id="EgrG_000760400"/>
    </source>
</evidence>
<dbReference type="Proteomes" id="UP000492820">
    <property type="component" value="Unassembled WGS sequence"/>
</dbReference>
<dbReference type="WBParaSite" id="EgrG_000760400">
    <property type="protein sequence ID" value="EgrG_000760400"/>
    <property type="gene ID" value="EgrG_000760400"/>
</dbReference>
<feature type="region of interest" description="Disordered" evidence="3">
    <location>
        <begin position="495"/>
        <end position="538"/>
    </location>
</feature>
<dbReference type="InterPro" id="IPR052082">
    <property type="entry name" value="Myelin_sheath_structural"/>
</dbReference>
<feature type="compositionally biased region" description="Low complexity" evidence="3">
    <location>
        <begin position="1078"/>
        <end position="1092"/>
    </location>
</feature>
<proteinExistence type="predicted"/>
<feature type="region of interest" description="Disordered" evidence="3">
    <location>
        <begin position="1469"/>
        <end position="1498"/>
    </location>
</feature>
<reference evidence="6" key="3">
    <citation type="submission" date="2020-10" db="UniProtKB">
        <authorList>
            <consortium name="WormBaseParasite"/>
        </authorList>
    </citation>
    <scope>IDENTIFICATION</scope>
</reference>
<dbReference type="GO" id="GO:0005737">
    <property type="term" value="C:cytoplasm"/>
    <property type="evidence" value="ECO:0007669"/>
    <property type="project" value="TreeGrafter"/>
</dbReference>
<feature type="compositionally biased region" description="Acidic residues" evidence="3">
    <location>
        <begin position="354"/>
        <end position="363"/>
    </location>
</feature>
<feature type="region of interest" description="Disordered" evidence="3">
    <location>
        <begin position="1070"/>
        <end position="1092"/>
    </location>
</feature>
<feature type="compositionally biased region" description="Basic residues" evidence="3">
    <location>
        <begin position="1257"/>
        <end position="1267"/>
    </location>
</feature>
<feature type="region of interest" description="Disordered" evidence="3">
    <location>
        <begin position="236"/>
        <end position="259"/>
    </location>
</feature>